<protein>
    <submittedName>
        <fullName evidence="1">Uncharacterized protein</fullName>
    </submittedName>
</protein>
<evidence type="ECO:0000313" key="2">
    <source>
        <dbReference type="Proteomes" id="UP000321150"/>
    </source>
</evidence>
<gene>
    <name evidence="1" type="ORF">CLA01_16640</name>
</gene>
<dbReference type="AlphaFoldDB" id="A0A511Y8S3"/>
<organism evidence="1 2">
    <name type="scientific">Chryseobacterium lathyri</name>
    <dbReference type="NCBI Taxonomy" id="395933"/>
    <lineage>
        <taxon>Bacteria</taxon>
        <taxon>Pseudomonadati</taxon>
        <taxon>Bacteroidota</taxon>
        <taxon>Flavobacteriia</taxon>
        <taxon>Flavobacteriales</taxon>
        <taxon>Weeksellaceae</taxon>
        <taxon>Chryseobacterium group</taxon>
        <taxon>Chryseobacterium</taxon>
    </lineage>
</organism>
<dbReference type="OrthoDB" id="1274905at2"/>
<sequence length="70" mass="8320">MTFDEALREKKEAEIEFAESKQAVRLIVVPELISDQEKFMDFYTEDNYKDDLCLLFSSNDQYTVLISFIR</sequence>
<dbReference type="Proteomes" id="UP000321150">
    <property type="component" value="Unassembled WGS sequence"/>
</dbReference>
<comment type="caution">
    <text evidence="1">The sequence shown here is derived from an EMBL/GenBank/DDBJ whole genome shotgun (WGS) entry which is preliminary data.</text>
</comment>
<dbReference type="RefSeq" id="WP_111954887.1">
    <property type="nucleotide sequence ID" value="NZ_BJYI01000005.1"/>
</dbReference>
<reference evidence="1 2" key="1">
    <citation type="submission" date="2019-07" db="EMBL/GenBank/DDBJ databases">
        <title>Whole genome shotgun sequence of Chryseobacterium lathyri NBRC 105250.</title>
        <authorList>
            <person name="Hosoyama A."/>
            <person name="Uohara A."/>
            <person name="Ohji S."/>
            <person name="Ichikawa N."/>
        </authorList>
    </citation>
    <scope>NUCLEOTIDE SEQUENCE [LARGE SCALE GENOMIC DNA]</scope>
    <source>
        <strain evidence="1 2">NBRC 105250</strain>
    </source>
</reference>
<evidence type="ECO:0000313" key="1">
    <source>
        <dbReference type="EMBL" id="GEN71592.1"/>
    </source>
</evidence>
<proteinExistence type="predicted"/>
<dbReference type="EMBL" id="BJYI01000005">
    <property type="protein sequence ID" value="GEN71592.1"/>
    <property type="molecule type" value="Genomic_DNA"/>
</dbReference>
<name>A0A511Y8S3_9FLAO</name>
<accession>A0A511Y8S3</accession>